<keyword evidence="7 11" id="KW-0067">ATP-binding</keyword>
<feature type="transmembrane region" description="Helical" evidence="11">
    <location>
        <begin position="189"/>
        <end position="211"/>
    </location>
</feature>
<keyword evidence="6 11" id="KW-0547">Nucleotide-binding</keyword>
<dbReference type="GO" id="GO:0005886">
    <property type="term" value="C:plasma membrane"/>
    <property type="evidence" value="ECO:0007669"/>
    <property type="project" value="UniProtKB-SubCell"/>
</dbReference>
<evidence type="ECO:0000256" key="1">
    <source>
        <dbReference type="ARBA" id="ARBA00004651"/>
    </source>
</evidence>
<dbReference type="Pfam" id="PF00403">
    <property type="entry name" value="HMA"/>
    <property type="match status" value="1"/>
</dbReference>
<dbReference type="Gene3D" id="2.70.150.10">
    <property type="entry name" value="Calcium-transporting ATPase, cytoplasmic transduction domain A"/>
    <property type="match status" value="1"/>
</dbReference>
<evidence type="ECO:0000256" key="9">
    <source>
        <dbReference type="ARBA" id="ARBA00022989"/>
    </source>
</evidence>
<evidence type="ECO:0000313" key="15">
    <source>
        <dbReference type="Proteomes" id="UP000199149"/>
    </source>
</evidence>
<dbReference type="PANTHER" id="PTHR43520">
    <property type="entry name" value="ATP7, ISOFORM B"/>
    <property type="match status" value="1"/>
</dbReference>
<dbReference type="InterPro" id="IPR036412">
    <property type="entry name" value="HAD-like_sf"/>
</dbReference>
<dbReference type="PRINTS" id="PR00943">
    <property type="entry name" value="CUATPASE"/>
</dbReference>
<dbReference type="GO" id="GO:0005524">
    <property type="term" value="F:ATP binding"/>
    <property type="evidence" value="ECO:0007669"/>
    <property type="project" value="UniProtKB-UniRule"/>
</dbReference>
<keyword evidence="3 11" id="KW-1003">Cell membrane</keyword>
<evidence type="ECO:0000256" key="6">
    <source>
        <dbReference type="ARBA" id="ARBA00022741"/>
    </source>
</evidence>
<dbReference type="InterPro" id="IPR027256">
    <property type="entry name" value="P-typ_ATPase_IB"/>
</dbReference>
<evidence type="ECO:0000259" key="13">
    <source>
        <dbReference type="PROSITE" id="PS50846"/>
    </source>
</evidence>
<dbReference type="Pfam" id="PF00122">
    <property type="entry name" value="E1-E2_ATPase"/>
    <property type="match status" value="1"/>
</dbReference>
<dbReference type="PROSITE" id="PS00154">
    <property type="entry name" value="ATPASE_E1_E2"/>
    <property type="match status" value="1"/>
</dbReference>
<dbReference type="SUPFAM" id="SSF81653">
    <property type="entry name" value="Calcium ATPase, transduction domain A"/>
    <property type="match status" value="1"/>
</dbReference>
<dbReference type="GO" id="GO:0005507">
    <property type="term" value="F:copper ion binding"/>
    <property type="evidence" value="ECO:0007669"/>
    <property type="project" value="TreeGrafter"/>
</dbReference>
<protein>
    <submittedName>
        <fullName evidence="14">Cu2+-exporting ATPase</fullName>
    </submittedName>
</protein>
<dbReference type="Pfam" id="PF00702">
    <property type="entry name" value="Hydrolase"/>
    <property type="match status" value="1"/>
</dbReference>
<dbReference type="OrthoDB" id="1521937at2"/>
<dbReference type="STRING" id="684065.SAMN05421738_1066"/>
<evidence type="ECO:0000256" key="12">
    <source>
        <dbReference type="SAM" id="Coils"/>
    </source>
</evidence>
<dbReference type="GO" id="GO:0043682">
    <property type="term" value="F:P-type divalent copper transporter activity"/>
    <property type="evidence" value="ECO:0007669"/>
    <property type="project" value="TreeGrafter"/>
</dbReference>
<feature type="coiled-coil region" evidence="12">
    <location>
        <begin position="135"/>
        <end position="163"/>
    </location>
</feature>
<dbReference type="CDD" id="cd00371">
    <property type="entry name" value="HMA"/>
    <property type="match status" value="1"/>
</dbReference>
<reference evidence="15" key="1">
    <citation type="submission" date="2016-10" db="EMBL/GenBank/DDBJ databases">
        <authorList>
            <person name="Varghese N."/>
            <person name="Submissions S."/>
        </authorList>
    </citation>
    <scope>NUCLEOTIDE SEQUENCE [LARGE SCALE GENOMIC DNA]</scope>
    <source>
        <strain evidence="15">XJ109</strain>
    </source>
</reference>
<comment type="similarity">
    <text evidence="2 11">Belongs to the cation transport ATPase (P-type) (TC 3.A.3) family. Type IB subfamily.</text>
</comment>
<dbReference type="Gene3D" id="3.40.50.1000">
    <property type="entry name" value="HAD superfamily/HAD-like"/>
    <property type="match status" value="1"/>
</dbReference>
<evidence type="ECO:0000256" key="4">
    <source>
        <dbReference type="ARBA" id="ARBA00022692"/>
    </source>
</evidence>
<organism evidence="14 15">
    <name type="scientific">Algoriella xinjiangensis</name>
    <dbReference type="NCBI Taxonomy" id="684065"/>
    <lineage>
        <taxon>Bacteria</taxon>
        <taxon>Pseudomonadati</taxon>
        <taxon>Bacteroidota</taxon>
        <taxon>Flavobacteriia</taxon>
        <taxon>Flavobacteriales</taxon>
        <taxon>Weeksellaceae</taxon>
        <taxon>Algoriella</taxon>
    </lineage>
</organism>
<dbReference type="PROSITE" id="PS50846">
    <property type="entry name" value="HMA_2"/>
    <property type="match status" value="1"/>
</dbReference>
<evidence type="ECO:0000256" key="10">
    <source>
        <dbReference type="ARBA" id="ARBA00023136"/>
    </source>
</evidence>
<feature type="transmembrane region" description="Helical" evidence="11">
    <location>
        <begin position="435"/>
        <end position="458"/>
    </location>
</feature>
<feature type="transmembrane region" description="Helical" evidence="11">
    <location>
        <begin position="164"/>
        <end position="183"/>
    </location>
</feature>
<dbReference type="GO" id="GO:0060003">
    <property type="term" value="P:copper ion export"/>
    <property type="evidence" value="ECO:0007669"/>
    <property type="project" value="UniProtKB-ARBA"/>
</dbReference>
<dbReference type="SFLD" id="SFLDF00027">
    <property type="entry name" value="p-type_atpase"/>
    <property type="match status" value="1"/>
</dbReference>
<keyword evidence="9 11" id="KW-1133">Transmembrane helix</keyword>
<dbReference type="SUPFAM" id="SSF81665">
    <property type="entry name" value="Calcium ATPase, transmembrane domain M"/>
    <property type="match status" value="1"/>
</dbReference>
<evidence type="ECO:0000256" key="3">
    <source>
        <dbReference type="ARBA" id="ARBA00022475"/>
    </source>
</evidence>
<dbReference type="SUPFAM" id="SSF55008">
    <property type="entry name" value="HMA, heavy metal-associated domain"/>
    <property type="match status" value="1"/>
</dbReference>
<dbReference type="InterPro" id="IPR023299">
    <property type="entry name" value="ATPase_P-typ_cyto_dom_N"/>
</dbReference>
<keyword evidence="4 11" id="KW-0812">Transmembrane</keyword>
<dbReference type="InterPro" id="IPR059000">
    <property type="entry name" value="ATPase_P-type_domA"/>
</dbReference>
<dbReference type="NCBIfam" id="TIGR01494">
    <property type="entry name" value="ATPase_P-type"/>
    <property type="match status" value="1"/>
</dbReference>
<dbReference type="InterPro" id="IPR001757">
    <property type="entry name" value="P_typ_ATPase"/>
</dbReference>
<dbReference type="InterPro" id="IPR008250">
    <property type="entry name" value="ATPase_P-typ_transduc_dom_A_sf"/>
</dbReference>
<dbReference type="SFLD" id="SFLDG00002">
    <property type="entry name" value="C1.7:_P-type_atpase_like"/>
    <property type="match status" value="1"/>
</dbReference>
<dbReference type="PRINTS" id="PR00119">
    <property type="entry name" value="CATATPASE"/>
</dbReference>
<evidence type="ECO:0000256" key="7">
    <source>
        <dbReference type="ARBA" id="ARBA00022840"/>
    </source>
</evidence>
<dbReference type="CDD" id="cd02094">
    <property type="entry name" value="P-type_ATPase_Cu-like"/>
    <property type="match status" value="1"/>
</dbReference>
<evidence type="ECO:0000256" key="2">
    <source>
        <dbReference type="ARBA" id="ARBA00006024"/>
    </source>
</evidence>
<keyword evidence="12" id="KW-0175">Coiled coil</keyword>
<gene>
    <name evidence="14" type="ORF">SAMN05421738_1066</name>
</gene>
<dbReference type="InterPro" id="IPR036163">
    <property type="entry name" value="HMA_dom_sf"/>
</dbReference>
<dbReference type="NCBIfam" id="TIGR01511">
    <property type="entry name" value="ATPase-IB1_Cu"/>
    <property type="match status" value="1"/>
</dbReference>
<dbReference type="GO" id="GO:0055070">
    <property type="term" value="P:copper ion homeostasis"/>
    <property type="evidence" value="ECO:0007669"/>
    <property type="project" value="TreeGrafter"/>
</dbReference>
<evidence type="ECO:0000256" key="8">
    <source>
        <dbReference type="ARBA" id="ARBA00022967"/>
    </source>
</evidence>
<feature type="transmembrane region" description="Helical" evidence="11">
    <location>
        <begin position="254"/>
        <end position="273"/>
    </location>
</feature>
<keyword evidence="8" id="KW-1278">Translocase</keyword>
<keyword evidence="15" id="KW-1185">Reference proteome</keyword>
<dbReference type="SFLD" id="SFLDS00003">
    <property type="entry name" value="Haloacid_Dehalogenase"/>
    <property type="match status" value="1"/>
</dbReference>
<dbReference type="Proteomes" id="UP000199149">
    <property type="component" value="Unassembled WGS sequence"/>
</dbReference>
<evidence type="ECO:0000256" key="11">
    <source>
        <dbReference type="RuleBase" id="RU362081"/>
    </source>
</evidence>
<evidence type="ECO:0000256" key="5">
    <source>
        <dbReference type="ARBA" id="ARBA00022723"/>
    </source>
</evidence>
<dbReference type="SUPFAM" id="SSF56784">
    <property type="entry name" value="HAD-like"/>
    <property type="match status" value="1"/>
</dbReference>
<sequence>MDAQNIIIPILNLNSEKDVATLKTLLTEIENIEEFTVDLNTKSVSITAKKLPKITAKVYEALKQNKFEINSVQKTYPVLNMTCASCASSSQANLQRQIGVVNAEVNYGNGMGKIEYIPNLITPEKLKDALNNVGFDLMIDEKINQDEEIEQLQEEKYKALKNKVIYALIFGFPLFIIGMFFMNMPYANYIMWALSTPILFIFGQQFFVGAWKQLKNKSANMDTLVALSTSVAYVFSVFNTLFPAYWHSKGLHAHPYFEAAGLIVVFILIGKLLEERAKGNTSEAIKKLIGLQPNTVTILKNNQQIETKIEDVQIGDLILAKPGEKIAVDGEIIEGQSFIDESSLTGEPIPVEKGINDEVFSGTINQNSSIQYKALKVGNQTLLAQIIQSVKNAQGSKAPVQKLVDKIAGIFVPIVIVIAMLTFVTWLILGQENAFTMALLSMITVLVIACPCALGLATPTAIMVGMGKGAENGILIKNAESLELAKKIDTIILDKTGTITEGKPKVQELVWLDNSTKDILFTIENNSHHPLAKSITDFLGNETNLLHLNVEDVSGKGLKTNYKNKNYYVGKIGWIDELNIQKTEEVNQLINSFSSKNYTISFFGDDEKVLALIGISDQIKPTSIEAIQAFHEKGIEVWMVTGDNEFSGNAIAKQVGIDHVVANALPNDKMDIIKNLQKNGKTVAMVGDGINDSAALAQADVSIAMGNGSDIAIDVAEITLIGGDLTKIDHAINLSKQTVKTIHQNLFWAFIYNVIGIPIAAGVLYPINGFLLDPMVAGAAMALSSVSVVTNSLFLKYKKI</sequence>
<dbReference type="PANTHER" id="PTHR43520:SF8">
    <property type="entry name" value="P-TYPE CU(+) TRANSPORTER"/>
    <property type="match status" value="1"/>
</dbReference>
<dbReference type="EMBL" id="FOUZ01000006">
    <property type="protein sequence ID" value="SFN05186.1"/>
    <property type="molecule type" value="Genomic_DNA"/>
</dbReference>
<dbReference type="FunFam" id="2.70.150.10:FF:000020">
    <property type="entry name" value="Copper-exporting P-type ATPase A"/>
    <property type="match status" value="1"/>
</dbReference>
<keyword evidence="5 11" id="KW-0479">Metal-binding</keyword>
<dbReference type="Gene3D" id="3.30.70.100">
    <property type="match status" value="1"/>
</dbReference>
<dbReference type="PROSITE" id="PS01229">
    <property type="entry name" value="COF_2"/>
    <property type="match status" value="1"/>
</dbReference>
<name>A0A1I4VVZ0_9FLAO</name>
<feature type="transmembrane region" description="Helical" evidence="11">
    <location>
        <begin position="746"/>
        <end position="768"/>
    </location>
</feature>
<feature type="transmembrane region" description="Helical" evidence="11">
    <location>
        <begin position="407"/>
        <end position="429"/>
    </location>
</feature>
<dbReference type="InterPro" id="IPR044492">
    <property type="entry name" value="P_typ_ATPase_HD_dom"/>
</dbReference>
<feature type="transmembrane region" description="Helical" evidence="11">
    <location>
        <begin position="223"/>
        <end position="242"/>
    </location>
</feature>
<keyword evidence="10 11" id="KW-0472">Membrane</keyword>
<dbReference type="InterPro" id="IPR006121">
    <property type="entry name" value="HMA_dom"/>
</dbReference>
<dbReference type="InterPro" id="IPR023214">
    <property type="entry name" value="HAD_sf"/>
</dbReference>
<dbReference type="AlphaFoldDB" id="A0A1I4VVZ0"/>
<dbReference type="InterPro" id="IPR023298">
    <property type="entry name" value="ATPase_P-typ_TM_dom_sf"/>
</dbReference>
<dbReference type="NCBIfam" id="TIGR01525">
    <property type="entry name" value="ATPase-IB_hvy"/>
    <property type="match status" value="1"/>
</dbReference>
<comment type="subcellular location">
    <subcellularLocation>
        <location evidence="1">Cell membrane</location>
        <topology evidence="1">Multi-pass membrane protein</topology>
    </subcellularLocation>
</comment>
<dbReference type="InterPro" id="IPR018303">
    <property type="entry name" value="ATPase_P-typ_P_site"/>
</dbReference>
<feature type="transmembrane region" description="Helical" evidence="11">
    <location>
        <begin position="774"/>
        <end position="795"/>
    </location>
</feature>
<accession>A0A1I4VVZ0</accession>
<dbReference type="RefSeq" id="WP_092907762.1">
    <property type="nucleotide sequence ID" value="NZ_FOUZ01000006.1"/>
</dbReference>
<proteinExistence type="inferred from homology"/>
<evidence type="ECO:0000313" key="14">
    <source>
        <dbReference type="EMBL" id="SFN05186.1"/>
    </source>
</evidence>
<dbReference type="GO" id="GO:0016887">
    <property type="term" value="F:ATP hydrolysis activity"/>
    <property type="evidence" value="ECO:0007669"/>
    <property type="project" value="InterPro"/>
</dbReference>
<feature type="domain" description="HMA" evidence="13">
    <location>
        <begin position="72"/>
        <end position="138"/>
    </location>
</feature>
<dbReference type="Gene3D" id="3.40.1110.10">
    <property type="entry name" value="Calcium-transporting ATPase, cytoplasmic domain N"/>
    <property type="match status" value="1"/>
</dbReference>